<dbReference type="Ensembl" id="ENSMMOT00000025307.1">
    <property type="protein sequence ID" value="ENSMMOP00000024889.1"/>
    <property type="gene ID" value="ENSMMOG00000018916.1"/>
</dbReference>
<reference evidence="1" key="2">
    <citation type="submission" date="2025-09" db="UniProtKB">
        <authorList>
            <consortium name="Ensembl"/>
        </authorList>
    </citation>
    <scope>IDENTIFICATION</scope>
</reference>
<reference evidence="1" key="1">
    <citation type="submission" date="2025-08" db="UniProtKB">
        <authorList>
            <consortium name="Ensembl"/>
        </authorList>
    </citation>
    <scope>IDENTIFICATION</scope>
</reference>
<protein>
    <submittedName>
        <fullName evidence="1">Uncharacterized protein</fullName>
    </submittedName>
</protein>
<sequence length="130" mass="15097">MSSLPLPSLRQQLLLHLLLRIDMKEASGDLPDALTEVRQSWRTLQNSHKGYYNINLIYSCFVYCRSRVPSLFLNPHPLRPTLSLMYQLNLLLRLQMRPWKINRTSNILNLTSLKPHLSQLGRNTSTKKVG</sequence>
<organism evidence="1 2">
    <name type="scientific">Mola mola</name>
    <name type="common">Ocean sunfish</name>
    <name type="synonym">Tetraodon mola</name>
    <dbReference type="NCBI Taxonomy" id="94237"/>
    <lineage>
        <taxon>Eukaryota</taxon>
        <taxon>Metazoa</taxon>
        <taxon>Chordata</taxon>
        <taxon>Craniata</taxon>
        <taxon>Vertebrata</taxon>
        <taxon>Euteleostomi</taxon>
        <taxon>Actinopterygii</taxon>
        <taxon>Neopterygii</taxon>
        <taxon>Teleostei</taxon>
        <taxon>Neoteleostei</taxon>
        <taxon>Acanthomorphata</taxon>
        <taxon>Eupercaria</taxon>
        <taxon>Tetraodontiformes</taxon>
        <taxon>Molidae</taxon>
        <taxon>Mola</taxon>
    </lineage>
</organism>
<proteinExistence type="predicted"/>
<evidence type="ECO:0000313" key="1">
    <source>
        <dbReference type="Ensembl" id="ENSMMOP00000024889.1"/>
    </source>
</evidence>
<evidence type="ECO:0000313" key="2">
    <source>
        <dbReference type="Proteomes" id="UP000261620"/>
    </source>
</evidence>
<dbReference type="AlphaFoldDB" id="A0A3Q3XFS4"/>
<keyword evidence="2" id="KW-1185">Reference proteome</keyword>
<dbReference type="Proteomes" id="UP000261620">
    <property type="component" value="Unplaced"/>
</dbReference>
<name>A0A3Q3XFS4_MOLML</name>
<accession>A0A3Q3XFS4</accession>